<keyword evidence="7" id="KW-1185">Reference proteome</keyword>
<protein>
    <recommendedName>
        <fullName evidence="5">Flagellar protein FliT</fullName>
    </recommendedName>
</protein>
<proteinExistence type="predicted"/>
<dbReference type="AlphaFoldDB" id="A0A2U8GQC6"/>
<evidence type="ECO:0000256" key="3">
    <source>
        <dbReference type="ARBA" id="ARBA00022795"/>
    </source>
</evidence>
<gene>
    <name evidence="6" type="ORF">CEW83_08300</name>
</gene>
<keyword evidence="6" id="KW-0969">Cilium</keyword>
<evidence type="ECO:0000256" key="5">
    <source>
        <dbReference type="ARBA" id="ARBA00093797"/>
    </source>
</evidence>
<dbReference type="Gene3D" id="1.20.58.380">
    <property type="entry name" value="Flagellar protein flit"/>
    <property type="match status" value="1"/>
</dbReference>
<keyword evidence="2" id="KW-0963">Cytoplasm</keyword>
<reference evidence="6 7" key="1">
    <citation type="submission" date="2017-06" db="EMBL/GenBank/DDBJ databases">
        <title>Azoarcus.</title>
        <authorList>
            <person name="Woo J.-H."/>
            <person name="Kim H.-S."/>
        </authorList>
    </citation>
    <scope>NUCLEOTIDE SEQUENCE [LARGE SCALE GENOMIC DNA]</scope>
    <source>
        <strain evidence="6 7">TSPY31</strain>
    </source>
</reference>
<dbReference type="KEGG" id="acom:CEW83_08300"/>
<name>A0A2U8GQC6_9RHOO</name>
<evidence type="ECO:0000256" key="1">
    <source>
        <dbReference type="ARBA" id="ARBA00004514"/>
    </source>
</evidence>
<keyword evidence="3" id="KW-1005">Bacterial flagellum biogenesis</keyword>
<dbReference type="Pfam" id="PF05400">
    <property type="entry name" value="FliT"/>
    <property type="match status" value="1"/>
</dbReference>
<evidence type="ECO:0000256" key="4">
    <source>
        <dbReference type="ARBA" id="ARBA00023186"/>
    </source>
</evidence>
<sequence>MLTLEASNQLLSAYEAMALAAQQNDWDRLAELGRTAEEIRRAAQRAAVPVDQSPASMEQIAKTVSRILELDQEIRIHAEPALESTRKLLSGAVRDNAVRNAYGNPGL</sequence>
<dbReference type="RefSeq" id="WP_108948924.1">
    <property type="nucleotide sequence ID" value="NZ_CP022187.1"/>
</dbReference>
<accession>A0A2U8GQC6</accession>
<dbReference type="GO" id="GO:0044781">
    <property type="term" value="P:bacterial-type flagellum organization"/>
    <property type="evidence" value="ECO:0007669"/>
    <property type="project" value="UniProtKB-KW"/>
</dbReference>
<dbReference type="EMBL" id="CP022187">
    <property type="protein sequence ID" value="AWI75216.1"/>
    <property type="molecule type" value="Genomic_DNA"/>
</dbReference>
<evidence type="ECO:0000313" key="7">
    <source>
        <dbReference type="Proteomes" id="UP000244930"/>
    </source>
</evidence>
<dbReference type="Proteomes" id="UP000244930">
    <property type="component" value="Chromosome"/>
</dbReference>
<dbReference type="InterPro" id="IPR008622">
    <property type="entry name" value="FliT"/>
</dbReference>
<evidence type="ECO:0000313" key="6">
    <source>
        <dbReference type="EMBL" id="AWI75216.1"/>
    </source>
</evidence>
<keyword evidence="6" id="KW-0966">Cell projection</keyword>
<keyword evidence="6" id="KW-0282">Flagellum</keyword>
<organism evidence="6 7">
    <name type="scientific">Parazoarcus communis</name>
    <dbReference type="NCBI Taxonomy" id="41977"/>
    <lineage>
        <taxon>Bacteria</taxon>
        <taxon>Pseudomonadati</taxon>
        <taxon>Pseudomonadota</taxon>
        <taxon>Betaproteobacteria</taxon>
        <taxon>Rhodocyclales</taxon>
        <taxon>Zoogloeaceae</taxon>
        <taxon>Parazoarcus</taxon>
    </lineage>
</organism>
<evidence type="ECO:0000256" key="2">
    <source>
        <dbReference type="ARBA" id="ARBA00022490"/>
    </source>
</evidence>
<keyword evidence="4" id="KW-0143">Chaperone</keyword>
<comment type="subcellular location">
    <subcellularLocation>
        <location evidence="1">Cytoplasm</location>
        <location evidence="1">Cytosol</location>
    </subcellularLocation>
</comment>